<dbReference type="Gene3D" id="3.10.450.50">
    <property type="match status" value="1"/>
</dbReference>
<dbReference type="PROSITE" id="PS51257">
    <property type="entry name" value="PROKAR_LIPOPROTEIN"/>
    <property type="match status" value="1"/>
</dbReference>
<dbReference type="Pfam" id="PF12883">
    <property type="entry name" value="DUF3828"/>
    <property type="match status" value="1"/>
</dbReference>
<dbReference type="EMBL" id="FRAV01000001">
    <property type="protein sequence ID" value="SHK07464.1"/>
    <property type="molecule type" value="Genomic_DNA"/>
</dbReference>
<dbReference type="OrthoDB" id="1358588at2"/>
<dbReference type="InterPro" id="IPR024289">
    <property type="entry name" value="DUF3828"/>
</dbReference>
<dbReference type="RefSeq" id="WP_073289773.1">
    <property type="nucleotide sequence ID" value="NZ_FRAV01000001.1"/>
</dbReference>
<gene>
    <name evidence="2" type="ORF">SAMN05444267_100112</name>
</gene>
<accession>A0A1M6PHS2</accession>
<dbReference type="Proteomes" id="UP000184364">
    <property type="component" value="Unassembled WGS sequence"/>
</dbReference>
<reference evidence="3" key="1">
    <citation type="submission" date="2016-11" db="EMBL/GenBank/DDBJ databases">
        <authorList>
            <person name="Varghese N."/>
            <person name="Submissions S."/>
        </authorList>
    </citation>
    <scope>NUCLEOTIDE SEQUENCE [LARGE SCALE GENOMIC DNA]</scope>
    <source>
        <strain evidence="3">DSM 26899</strain>
    </source>
</reference>
<proteinExistence type="predicted"/>
<dbReference type="AlphaFoldDB" id="A0A1M6PHS2"/>
<evidence type="ECO:0000313" key="2">
    <source>
        <dbReference type="EMBL" id="SHK07464.1"/>
    </source>
</evidence>
<organism evidence="2 3">
    <name type="scientific">Chryseobacterium polytrichastri</name>
    <dbReference type="NCBI Taxonomy" id="1302687"/>
    <lineage>
        <taxon>Bacteria</taxon>
        <taxon>Pseudomonadati</taxon>
        <taxon>Bacteroidota</taxon>
        <taxon>Flavobacteriia</taxon>
        <taxon>Flavobacteriales</taxon>
        <taxon>Weeksellaceae</taxon>
        <taxon>Chryseobacterium group</taxon>
        <taxon>Chryseobacterium</taxon>
    </lineage>
</organism>
<dbReference type="STRING" id="1302687.SAMN05444267_100112"/>
<sequence length="340" mass="40050">MKKIFLLSIFIWLFAGCKQEKKDENKSSTIVTNNDNEEAINKIKEFYTLFYTSSKPFYNEELKKQYVSERIIKRIDSLNSDEENLILDYDPFINGQDYDGNIIKKTIEIKPINNKNEYRVSFLLFGEKNEKKTNIDLLLKKNQDGKFLIYSILSNEYLNFNNLSKKINSDTNPNKVNKDDYIISLMKSNLSTPEKVTNHLIFTKDEKGELIVNTEILNYIQRNTSETNNAYTMALSKYVTNLIIEYYEKNISIFTENDLFKIIAYAANTTDPLFKKFWKNNIEKWSNGNKGYILGFCNVAYHNQIWNKLTENFKQNKYYNLPYLEDMVWFGSDFDKTGAP</sequence>
<feature type="domain" description="DUF3828" evidence="1">
    <location>
        <begin position="42"/>
        <end position="154"/>
    </location>
</feature>
<evidence type="ECO:0000313" key="3">
    <source>
        <dbReference type="Proteomes" id="UP000184364"/>
    </source>
</evidence>
<name>A0A1M6PHS2_9FLAO</name>
<evidence type="ECO:0000259" key="1">
    <source>
        <dbReference type="Pfam" id="PF12883"/>
    </source>
</evidence>
<protein>
    <recommendedName>
        <fullName evidence="1">DUF3828 domain-containing protein</fullName>
    </recommendedName>
</protein>
<keyword evidence="3" id="KW-1185">Reference proteome</keyword>